<keyword evidence="2" id="KW-1185">Reference proteome</keyword>
<organism evidence="1 2">
    <name type="scientific">Pluteus cervinus</name>
    <dbReference type="NCBI Taxonomy" id="181527"/>
    <lineage>
        <taxon>Eukaryota</taxon>
        <taxon>Fungi</taxon>
        <taxon>Dikarya</taxon>
        <taxon>Basidiomycota</taxon>
        <taxon>Agaricomycotina</taxon>
        <taxon>Agaricomycetes</taxon>
        <taxon>Agaricomycetidae</taxon>
        <taxon>Agaricales</taxon>
        <taxon>Pluteineae</taxon>
        <taxon>Pluteaceae</taxon>
        <taxon>Pluteus</taxon>
    </lineage>
</organism>
<feature type="non-terminal residue" evidence="1">
    <location>
        <position position="277"/>
    </location>
</feature>
<name>A0ACD3ABA9_9AGAR</name>
<dbReference type="EMBL" id="ML208537">
    <property type="protein sequence ID" value="TFK63158.1"/>
    <property type="molecule type" value="Genomic_DNA"/>
</dbReference>
<dbReference type="Proteomes" id="UP000308600">
    <property type="component" value="Unassembled WGS sequence"/>
</dbReference>
<feature type="non-terminal residue" evidence="1">
    <location>
        <position position="1"/>
    </location>
</feature>
<protein>
    <submittedName>
        <fullName evidence="1">Uncharacterized protein</fullName>
    </submittedName>
</protein>
<reference evidence="1 2" key="1">
    <citation type="journal article" date="2019" name="Nat. Ecol. Evol.">
        <title>Megaphylogeny resolves global patterns of mushroom evolution.</title>
        <authorList>
            <person name="Varga T."/>
            <person name="Krizsan K."/>
            <person name="Foldi C."/>
            <person name="Dima B."/>
            <person name="Sanchez-Garcia M."/>
            <person name="Sanchez-Ramirez S."/>
            <person name="Szollosi G.J."/>
            <person name="Szarkandi J.G."/>
            <person name="Papp V."/>
            <person name="Albert L."/>
            <person name="Andreopoulos W."/>
            <person name="Angelini C."/>
            <person name="Antonin V."/>
            <person name="Barry K.W."/>
            <person name="Bougher N.L."/>
            <person name="Buchanan P."/>
            <person name="Buyck B."/>
            <person name="Bense V."/>
            <person name="Catcheside P."/>
            <person name="Chovatia M."/>
            <person name="Cooper J."/>
            <person name="Damon W."/>
            <person name="Desjardin D."/>
            <person name="Finy P."/>
            <person name="Geml J."/>
            <person name="Haridas S."/>
            <person name="Hughes K."/>
            <person name="Justo A."/>
            <person name="Karasinski D."/>
            <person name="Kautmanova I."/>
            <person name="Kiss B."/>
            <person name="Kocsube S."/>
            <person name="Kotiranta H."/>
            <person name="LaButti K.M."/>
            <person name="Lechner B.E."/>
            <person name="Liimatainen K."/>
            <person name="Lipzen A."/>
            <person name="Lukacs Z."/>
            <person name="Mihaltcheva S."/>
            <person name="Morgado L.N."/>
            <person name="Niskanen T."/>
            <person name="Noordeloos M.E."/>
            <person name="Ohm R.A."/>
            <person name="Ortiz-Santana B."/>
            <person name="Ovrebo C."/>
            <person name="Racz N."/>
            <person name="Riley R."/>
            <person name="Savchenko A."/>
            <person name="Shiryaev A."/>
            <person name="Soop K."/>
            <person name="Spirin V."/>
            <person name="Szebenyi C."/>
            <person name="Tomsovsky M."/>
            <person name="Tulloss R.E."/>
            <person name="Uehling J."/>
            <person name="Grigoriev I.V."/>
            <person name="Vagvolgyi C."/>
            <person name="Papp T."/>
            <person name="Martin F.M."/>
            <person name="Miettinen O."/>
            <person name="Hibbett D.S."/>
            <person name="Nagy L.G."/>
        </authorList>
    </citation>
    <scope>NUCLEOTIDE SEQUENCE [LARGE SCALE GENOMIC DNA]</scope>
    <source>
        <strain evidence="1 2">NL-1719</strain>
    </source>
</reference>
<evidence type="ECO:0000313" key="1">
    <source>
        <dbReference type="EMBL" id="TFK63158.1"/>
    </source>
</evidence>
<proteinExistence type="predicted"/>
<accession>A0ACD3ABA9</accession>
<sequence length="277" mass="31630">STIRSIPNELLELVFYLATRPPSNRPFFLTPTVNHNPFDPLFPRSTARQPLQNANHISRPFIYDIASVSRNWREIALQNSALWSSIHLTRSLSVHRAHKTTLDPHLFSWLSTHLSRCQSSPSLQLVLDCTRLPSLSILLPYLLSTSPRWTSLVLLVSHVGVLPQTLSHLEDVYVPTLKELEIAADVYREGIVCTDVLPGFFKSGAPKLDKVRLNRVYISWLEKPLVRIKLTTLELRFTSWWPDFEDLIKLFGSMPKLRVLIVQDDLSAIIRNVGQPP</sequence>
<gene>
    <name evidence="1" type="ORF">BDN72DRAFT_734791</name>
</gene>
<evidence type="ECO:0000313" key="2">
    <source>
        <dbReference type="Proteomes" id="UP000308600"/>
    </source>
</evidence>